<protein>
    <submittedName>
        <fullName evidence="1">Flavoprotein involved in K+ transport-like protein</fullName>
    </submittedName>
</protein>
<dbReference type="eggNOG" id="COG2072">
    <property type="taxonomic scope" value="Bacteria"/>
</dbReference>
<dbReference type="PRINTS" id="PR00411">
    <property type="entry name" value="PNDRDTASEI"/>
</dbReference>
<accession>A5FXH1</accession>
<dbReference type="RefSeq" id="WP_007423163.1">
    <property type="nucleotide sequence ID" value="NC_009484.1"/>
</dbReference>
<proteinExistence type="predicted"/>
<dbReference type="SUPFAM" id="SSF51905">
    <property type="entry name" value="FAD/NAD(P)-binding domain"/>
    <property type="match status" value="2"/>
</dbReference>
<dbReference type="PANTHER" id="PTHR42877:SF4">
    <property type="entry name" value="FAD_NAD(P)-BINDING DOMAIN-CONTAINING PROTEIN-RELATED"/>
    <property type="match status" value="1"/>
</dbReference>
<dbReference type="KEGG" id="acr:Acry_1088"/>
<dbReference type="InterPro" id="IPR036188">
    <property type="entry name" value="FAD/NAD-bd_sf"/>
</dbReference>
<dbReference type="PANTHER" id="PTHR42877">
    <property type="entry name" value="L-ORNITHINE N(5)-MONOOXYGENASE-RELATED"/>
    <property type="match status" value="1"/>
</dbReference>
<dbReference type="InterPro" id="IPR051209">
    <property type="entry name" value="FAD-bind_Monooxygenase_sf"/>
</dbReference>
<organism evidence="1 2">
    <name type="scientific">Acidiphilium cryptum (strain JF-5)</name>
    <dbReference type="NCBI Taxonomy" id="349163"/>
    <lineage>
        <taxon>Bacteria</taxon>
        <taxon>Pseudomonadati</taxon>
        <taxon>Pseudomonadota</taxon>
        <taxon>Alphaproteobacteria</taxon>
        <taxon>Acetobacterales</taxon>
        <taxon>Acidocellaceae</taxon>
        <taxon>Acidiphilium</taxon>
    </lineage>
</organism>
<gene>
    <name evidence="1" type="ordered locus">Acry_1088</name>
</gene>
<dbReference type="Gene3D" id="3.50.50.60">
    <property type="entry name" value="FAD/NAD(P)-binding domain"/>
    <property type="match status" value="3"/>
</dbReference>
<dbReference type="EMBL" id="CP000697">
    <property type="protein sequence ID" value="ABQ30303.1"/>
    <property type="molecule type" value="Genomic_DNA"/>
</dbReference>
<sequence length="499" mass="55207">MLDAASPRAEAQAAVTRVDVLIVGTGFAGLAMAIRLQEAGFGNLLLIEKAAEVGGTWRENTYPGAACDIPSHLYSLSFAPKSDWSRLFPRQPELYAYLRDVADRFSLRPLIRFGTALIEARWDEARGLWVAATTTGTIEARVLVGGMGPLHWPSIPDLPGIEAFAGPRFHSATWRHDLDLAGKRVAVIGTGASAIQFIPEIAKVASHVTVFQRTPPWVLPRHDRPVPELWQRRFARHPWMRRLFRQSLFWVHEARVLGFLGNRRAQRAGEALGRRNIARAIKDPVLAASVTPDYRQGCKRTLLSDDYYPALARPNVSLTTAAVAEVRARSIVDAGGVEHEADVIIYGTGFEVTTAFRHLRLVGRGGIELNRFWADTGMEAFKGITVPNFPNFLLLLGPNTGLGHNSVVIMIEAQVRYAVDLLRRMRAAGIRAAAPKPEALARYQKELDRKMAKTVWTTGGCRSWYLDADGRNTTLWPGTVVGYRRATAAADLADYQTSR</sequence>
<keyword evidence="2" id="KW-1185">Reference proteome</keyword>
<evidence type="ECO:0000313" key="1">
    <source>
        <dbReference type="EMBL" id="ABQ30303.1"/>
    </source>
</evidence>
<evidence type="ECO:0000313" key="2">
    <source>
        <dbReference type="Proteomes" id="UP000000245"/>
    </source>
</evidence>
<dbReference type="Pfam" id="PF13738">
    <property type="entry name" value="Pyr_redox_3"/>
    <property type="match status" value="1"/>
</dbReference>
<reference evidence="1 2" key="1">
    <citation type="submission" date="2007-05" db="EMBL/GenBank/DDBJ databases">
        <title>Complete sequence of chromosome of Acidiphilium cryptum JF-5.</title>
        <authorList>
            <consortium name="US DOE Joint Genome Institute"/>
            <person name="Copeland A."/>
            <person name="Lucas S."/>
            <person name="Lapidus A."/>
            <person name="Barry K."/>
            <person name="Detter J.C."/>
            <person name="Glavina del Rio T."/>
            <person name="Hammon N."/>
            <person name="Israni S."/>
            <person name="Dalin E."/>
            <person name="Tice H."/>
            <person name="Pitluck S."/>
            <person name="Sims D."/>
            <person name="Brettin T."/>
            <person name="Bruce D."/>
            <person name="Han C."/>
            <person name="Schmutz J."/>
            <person name="Larimer F."/>
            <person name="Land M."/>
            <person name="Hauser L."/>
            <person name="Kyrpides N."/>
            <person name="Kim E."/>
            <person name="Magnuson T."/>
            <person name="Richardson P."/>
        </authorList>
    </citation>
    <scope>NUCLEOTIDE SEQUENCE [LARGE SCALE GENOMIC DNA]</scope>
    <source>
        <strain evidence="1 2">JF-5</strain>
    </source>
</reference>
<dbReference type="AlphaFoldDB" id="A5FXH1"/>
<dbReference type="HOGENOM" id="CLU_006937_7_1_5"/>
<name>A5FXH1_ACICJ</name>
<dbReference type="STRING" id="349163.Acry_1088"/>
<dbReference type="Proteomes" id="UP000000245">
    <property type="component" value="Chromosome"/>
</dbReference>